<dbReference type="InterPro" id="IPR009880">
    <property type="entry name" value="Glyoxal_oxidase_N"/>
</dbReference>
<feature type="domain" description="Glyoxal oxidase N-terminal" evidence="1">
    <location>
        <begin position="8"/>
        <end position="132"/>
    </location>
</feature>
<dbReference type="Gene3D" id="2.130.10.80">
    <property type="entry name" value="Galactose oxidase/kelch, beta-propeller"/>
    <property type="match status" value="1"/>
</dbReference>
<gene>
    <name evidence="2" type="primary">Vigan.04G316400</name>
    <name evidence="2" type="ORF">VIGAN_04316400</name>
</gene>
<accession>A0A0S3RYK4</accession>
<evidence type="ECO:0000313" key="2">
    <source>
        <dbReference type="EMBL" id="BAT85601.1"/>
    </source>
</evidence>
<protein>
    <recommendedName>
        <fullName evidence="1">Glyoxal oxidase N-terminal domain-containing protein</fullName>
    </recommendedName>
</protein>
<dbReference type="AlphaFoldDB" id="A0A0S3RYK4"/>
<dbReference type="PANTHER" id="PTHR32208:SF100">
    <property type="entry name" value="GLYOXAL OXIDASE AMINO-TERMINAL PROTEIN"/>
    <property type="match status" value="1"/>
</dbReference>
<feature type="non-terminal residue" evidence="2">
    <location>
        <position position="1"/>
    </location>
</feature>
<dbReference type="PANTHER" id="PTHR32208">
    <property type="entry name" value="SECRETED PROTEIN-RELATED"/>
    <property type="match status" value="1"/>
</dbReference>
<dbReference type="Pfam" id="PF07250">
    <property type="entry name" value="Glyoxal_oxid_N"/>
    <property type="match status" value="1"/>
</dbReference>
<reference evidence="2 3" key="1">
    <citation type="journal article" date="2015" name="Sci. Rep.">
        <title>The power of single molecule real-time sequencing technology in the de novo assembly of a eukaryotic genome.</title>
        <authorList>
            <person name="Sakai H."/>
            <person name="Naito K."/>
            <person name="Ogiso-Tanaka E."/>
            <person name="Takahashi Y."/>
            <person name="Iseki K."/>
            <person name="Muto C."/>
            <person name="Satou K."/>
            <person name="Teruya K."/>
            <person name="Shiroma A."/>
            <person name="Shimoji M."/>
            <person name="Hirano T."/>
            <person name="Itoh T."/>
            <person name="Kaga A."/>
            <person name="Tomooka N."/>
        </authorList>
    </citation>
    <scope>NUCLEOTIDE SEQUENCE [LARGE SCALE GENOMIC DNA]</scope>
    <source>
        <strain evidence="3">cv. Shumari</strain>
    </source>
</reference>
<sequence>LGNQNQIGCKSFSYEFVPAEDQRSEKSFYFPFLSETLDIDENNLYPLVHLSTDGNLFIFSNNRSVLLNPISHKIVRTFPVLLGGSRNYPASGMSALLPINLDDPNPKAEVMVCGGNVPDAFHVVKTTKVFLPAL</sequence>
<keyword evidence="3" id="KW-1185">Reference proteome</keyword>
<evidence type="ECO:0000313" key="3">
    <source>
        <dbReference type="Proteomes" id="UP000291084"/>
    </source>
</evidence>
<organism evidence="2 3">
    <name type="scientific">Vigna angularis var. angularis</name>
    <dbReference type="NCBI Taxonomy" id="157739"/>
    <lineage>
        <taxon>Eukaryota</taxon>
        <taxon>Viridiplantae</taxon>
        <taxon>Streptophyta</taxon>
        <taxon>Embryophyta</taxon>
        <taxon>Tracheophyta</taxon>
        <taxon>Spermatophyta</taxon>
        <taxon>Magnoliopsida</taxon>
        <taxon>eudicotyledons</taxon>
        <taxon>Gunneridae</taxon>
        <taxon>Pentapetalae</taxon>
        <taxon>rosids</taxon>
        <taxon>fabids</taxon>
        <taxon>Fabales</taxon>
        <taxon>Fabaceae</taxon>
        <taxon>Papilionoideae</taxon>
        <taxon>50 kb inversion clade</taxon>
        <taxon>NPAAA clade</taxon>
        <taxon>indigoferoid/millettioid clade</taxon>
        <taxon>Phaseoleae</taxon>
        <taxon>Vigna</taxon>
    </lineage>
</organism>
<name>A0A0S3RYK4_PHAAN</name>
<dbReference type="InterPro" id="IPR037293">
    <property type="entry name" value="Gal_Oxidase_central_sf"/>
</dbReference>
<proteinExistence type="predicted"/>
<dbReference type="EMBL" id="AP015037">
    <property type="protein sequence ID" value="BAT85601.1"/>
    <property type="molecule type" value="Genomic_DNA"/>
</dbReference>
<evidence type="ECO:0000259" key="1">
    <source>
        <dbReference type="Pfam" id="PF07250"/>
    </source>
</evidence>
<dbReference type="Proteomes" id="UP000291084">
    <property type="component" value="Chromosome 4"/>
</dbReference>